<organism evidence="1 2">
    <name type="scientific">Calothrix parietina FACHB-288</name>
    <dbReference type="NCBI Taxonomy" id="2692896"/>
    <lineage>
        <taxon>Bacteria</taxon>
        <taxon>Bacillati</taxon>
        <taxon>Cyanobacteriota</taxon>
        <taxon>Cyanophyceae</taxon>
        <taxon>Nostocales</taxon>
        <taxon>Calotrichaceae</taxon>
        <taxon>Calothrix</taxon>
    </lineage>
</organism>
<keyword evidence="2" id="KW-1185">Reference proteome</keyword>
<protein>
    <submittedName>
        <fullName evidence="1">Uncharacterized protein</fullName>
    </submittedName>
</protein>
<proteinExistence type="predicted"/>
<evidence type="ECO:0000313" key="2">
    <source>
        <dbReference type="Proteomes" id="UP000658514"/>
    </source>
</evidence>
<dbReference type="EMBL" id="JACJQH010000040">
    <property type="protein sequence ID" value="MBD2198356.1"/>
    <property type="molecule type" value="Genomic_DNA"/>
</dbReference>
<dbReference type="InterPro" id="IPR046153">
    <property type="entry name" value="DUF6155"/>
</dbReference>
<gene>
    <name evidence="1" type="ORF">H6G24_23090</name>
</gene>
<accession>A0ABR8AHD0</accession>
<comment type="caution">
    <text evidence="1">The sequence shown here is derived from an EMBL/GenBank/DDBJ whole genome shotgun (WGS) entry which is preliminary data.</text>
</comment>
<dbReference type="RefSeq" id="WP_190545897.1">
    <property type="nucleotide sequence ID" value="NZ_CAWPNO010000074.1"/>
</dbReference>
<name>A0ABR8AHD0_9CYAN</name>
<sequence length="175" mass="20334">MTQQKINLTHLKQYLKSCSQEELISDIAELFKKFPSVKDYYQIKLYPQEDKEIATKYKKIIESEFFPTRGLGKARLSVAKKAISDYKKICKTDAALIDVMLFYVEQGVKFTKAYGDIDEPFYLSMEGVYEQAVGIIIKSNLKDIFQQRCRKIMENTSGMGWGFHDTLTEVYQEAF</sequence>
<reference evidence="1 2" key="1">
    <citation type="journal article" date="2020" name="ISME J.">
        <title>Comparative genomics reveals insights into cyanobacterial evolution and habitat adaptation.</title>
        <authorList>
            <person name="Chen M.Y."/>
            <person name="Teng W.K."/>
            <person name="Zhao L."/>
            <person name="Hu C.X."/>
            <person name="Zhou Y.K."/>
            <person name="Han B.P."/>
            <person name="Song L.R."/>
            <person name="Shu W.S."/>
        </authorList>
    </citation>
    <scope>NUCLEOTIDE SEQUENCE [LARGE SCALE GENOMIC DNA]</scope>
    <source>
        <strain evidence="1 2">FACHB-288</strain>
    </source>
</reference>
<dbReference type="Pfam" id="PF19652">
    <property type="entry name" value="DUF6155"/>
    <property type="match status" value="1"/>
</dbReference>
<evidence type="ECO:0000313" key="1">
    <source>
        <dbReference type="EMBL" id="MBD2198356.1"/>
    </source>
</evidence>
<dbReference type="Proteomes" id="UP000658514">
    <property type="component" value="Unassembled WGS sequence"/>
</dbReference>